<dbReference type="GO" id="GO:0000976">
    <property type="term" value="F:transcription cis-regulatory region binding"/>
    <property type="evidence" value="ECO:0007669"/>
    <property type="project" value="TreeGrafter"/>
</dbReference>
<dbReference type="CDD" id="cd00383">
    <property type="entry name" value="trans_reg_C"/>
    <property type="match status" value="1"/>
</dbReference>
<dbReference type="InterPro" id="IPR011006">
    <property type="entry name" value="CheY-like_superfamily"/>
</dbReference>
<evidence type="ECO:0000256" key="3">
    <source>
        <dbReference type="ARBA" id="ARBA00023125"/>
    </source>
</evidence>
<dbReference type="InterPro" id="IPR036388">
    <property type="entry name" value="WH-like_DNA-bd_sf"/>
</dbReference>
<dbReference type="GO" id="GO:0006355">
    <property type="term" value="P:regulation of DNA-templated transcription"/>
    <property type="evidence" value="ECO:0007669"/>
    <property type="project" value="InterPro"/>
</dbReference>
<dbReference type="GO" id="GO:0000156">
    <property type="term" value="F:phosphorelay response regulator activity"/>
    <property type="evidence" value="ECO:0007669"/>
    <property type="project" value="TreeGrafter"/>
</dbReference>
<dbReference type="SMART" id="SM00448">
    <property type="entry name" value="REC"/>
    <property type="match status" value="1"/>
</dbReference>
<keyword evidence="4" id="KW-0804">Transcription</keyword>
<evidence type="ECO:0000256" key="4">
    <source>
        <dbReference type="ARBA" id="ARBA00023163"/>
    </source>
</evidence>
<dbReference type="AlphaFoldDB" id="A0A3E4GL12"/>
<protein>
    <recommendedName>
        <fullName evidence="1">Stage 0 sporulation protein A homolog</fullName>
    </recommendedName>
</protein>
<evidence type="ECO:0000259" key="9">
    <source>
        <dbReference type="PROSITE" id="PS51755"/>
    </source>
</evidence>
<evidence type="ECO:0000313" key="11">
    <source>
        <dbReference type="Proteomes" id="UP000260655"/>
    </source>
</evidence>
<comment type="function">
    <text evidence="5">May play the central regulatory role in sporulation. It may be an element of the effector pathway responsible for the activation of sporulation genes in response to nutritional stress. Spo0A may act in concert with spo0H (a sigma factor) to control the expression of some genes that are critical to the sporulation process.</text>
</comment>
<dbReference type="PANTHER" id="PTHR48111">
    <property type="entry name" value="REGULATOR OF RPOS"/>
    <property type="match status" value="1"/>
</dbReference>
<name>A0A3E4GL12_9FIRM</name>
<dbReference type="InterPro" id="IPR039420">
    <property type="entry name" value="WalR-like"/>
</dbReference>
<proteinExistence type="predicted"/>
<dbReference type="SMART" id="SM00862">
    <property type="entry name" value="Trans_reg_C"/>
    <property type="match status" value="1"/>
</dbReference>
<feature type="domain" description="OmpR/PhoB-type" evidence="9">
    <location>
        <begin position="133"/>
        <end position="232"/>
    </location>
</feature>
<keyword evidence="6" id="KW-0597">Phosphoprotein</keyword>
<keyword evidence="3 7" id="KW-0238">DNA-binding</keyword>
<feature type="modified residue" description="4-aspartylphosphate" evidence="6">
    <location>
        <position position="55"/>
    </location>
</feature>
<evidence type="ECO:0000256" key="6">
    <source>
        <dbReference type="PROSITE-ProRule" id="PRU00169"/>
    </source>
</evidence>
<dbReference type="Pfam" id="PF00486">
    <property type="entry name" value="Trans_reg_C"/>
    <property type="match status" value="1"/>
</dbReference>
<dbReference type="PROSITE" id="PS51755">
    <property type="entry name" value="OMPR_PHOB"/>
    <property type="match status" value="1"/>
</dbReference>
<sequence length="235" mass="26666">MPPKVNILFIEDERNILAFVAKLLSGHNYKVTTATTGTEGLQLINSICPDLILLDLGLPDMDGQIIIRQVREWSDCPIIIISARTNEHEKVKALDLGADDYITKPFGSAELLARIRTSLRHSNRMNTSSDQLFHPYKCGELILDFEKRTLTIGGNIVHLTPIEYKILVFLAQNCGKVMTYSSIINNVWGPYADDNNRILRVNMTNIRRKMEKNPADPQYIFTEVGVGYRMSEEHC</sequence>
<feature type="domain" description="Response regulatory" evidence="8">
    <location>
        <begin position="6"/>
        <end position="119"/>
    </location>
</feature>
<reference evidence="10 11" key="1">
    <citation type="submission" date="2018-08" db="EMBL/GenBank/DDBJ databases">
        <title>A genome reference for cultivated species of the human gut microbiota.</title>
        <authorList>
            <person name="Zou Y."/>
            <person name="Xue W."/>
            <person name="Luo G."/>
        </authorList>
    </citation>
    <scope>NUCLEOTIDE SEQUENCE [LARGE SCALE GENOMIC DNA]</scope>
    <source>
        <strain evidence="10 11">TM07-19</strain>
    </source>
</reference>
<accession>A0A3E4GL12</accession>
<feature type="DNA-binding region" description="OmpR/PhoB-type" evidence="7">
    <location>
        <begin position="133"/>
        <end position="232"/>
    </location>
</feature>
<dbReference type="GO" id="GO:0032993">
    <property type="term" value="C:protein-DNA complex"/>
    <property type="evidence" value="ECO:0007669"/>
    <property type="project" value="TreeGrafter"/>
</dbReference>
<dbReference type="Gene3D" id="1.10.10.10">
    <property type="entry name" value="Winged helix-like DNA-binding domain superfamily/Winged helix DNA-binding domain"/>
    <property type="match status" value="1"/>
</dbReference>
<evidence type="ECO:0000256" key="2">
    <source>
        <dbReference type="ARBA" id="ARBA00023015"/>
    </source>
</evidence>
<dbReference type="CDD" id="cd17620">
    <property type="entry name" value="REC_OmpR_KdpE-like"/>
    <property type="match status" value="1"/>
</dbReference>
<organism evidence="10 11">
    <name type="scientific">Coprococcus comes</name>
    <dbReference type="NCBI Taxonomy" id="410072"/>
    <lineage>
        <taxon>Bacteria</taxon>
        <taxon>Bacillati</taxon>
        <taxon>Bacillota</taxon>
        <taxon>Clostridia</taxon>
        <taxon>Lachnospirales</taxon>
        <taxon>Lachnospiraceae</taxon>
        <taxon>Coprococcus</taxon>
    </lineage>
</organism>
<dbReference type="PROSITE" id="PS50110">
    <property type="entry name" value="RESPONSE_REGULATORY"/>
    <property type="match status" value="1"/>
</dbReference>
<keyword evidence="2" id="KW-0805">Transcription regulation</keyword>
<dbReference type="Proteomes" id="UP000260655">
    <property type="component" value="Unassembled WGS sequence"/>
</dbReference>
<dbReference type="PANTHER" id="PTHR48111:SF50">
    <property type="entry name" value="KDP OPERON TRANSCRIPTIONAL REGULATORY PROTEIN KDPE"/>
    <property type="match status" value="1"/>
</dbReference>
<evidence type="ECO:0000256" key="5">
    <source>
        <dbReference type="ARBA" id="ARBA00024867"/>
    </source>
</evidence>
<dbReference type="InterPro" id="IPR001867">
    <property type="entry name" value="OmpR/PhoB-type_DNA-bd"/>
</dbReference>
<dbReference type="EMBL" id="QSOV01000031">
    <property type="protein sequence ID" value="RGJ20288.1"/>
    <property type="molecule type" value="Genomic_DNA"/>
</dbReference>
<gene>
    <name evidence="10" type="ORF">DXD67_15850</name>
</gene>
<dbReference type="InterPro" id="IPR001789">
    <property type="entry name" value="Sig_transdc_resp-reg_receiver"/>
</dbReference>
<comment type="caution">
    <text evidence="10">The sequence shown here is derived from an EMBL/GenBank/DDBJ whole genome shotgun (WGS) entry which is preliminary data.</text>
</comment>
<dbReference type="Gene3D" id="3.40.50.2300">
    <property type="match status" value="1"/>
</dbReference>
<evidence type="ECO:0000256" key="7">
    <source>
        <dbReference type="PROSITE-ProRule" id="PRU01091"/>
    </source>
</evidence>
<dbReference type="RefSeq" id="WP_117559471.1">
    <property type="nucleotide sequence ID" value="NZ_QSOV01000031.1"/>
</dbReference>
<evidence type="ECO:0000259" key="8">
    <source>
        <dbReference type="PROSITE" id="PS50110"/>
    </source>
</evidence>
<dbReference type="GO" id="GO:0005829">
    <property type="term" value="C:cytosol"/>
    <property type="evidence" value="ECO:0007669"/>
    <property type="project" value="TreeGrafter"/>
</dbReference>
<dbReference type="Pfam" id="PF00072">
    <property type="entry name" value="Response_reg"/>
    <property type="match status" value="1"/>
</dbReference>
<evidence type="ECO:0000313" key="10">
    <source>
        <dbReference type="EMBL" id="RGJ20288.1"/>
    </source>
</evidence>
<evidence type="ECO:0000256" key="1">
    <source>
        <dbReference type="ARBA" id="ARBA00018672"/>
    </source>
</evidence>
<dbReference type="SUPFAM" id="SSF52172">
    <property type="entry name" value="CheY-like"/>
    <property type="match status" value="1"/>
</dbReference>